<evidence type="ECO:0000256" key="1">
    <source>
        <dbReference type="SAM" id="Coils"/>
    </source>
</evidence>
<keyword evidence="1" id="KW-0175">Coiled coil</keyword>
<comment type="caution">
    <text evidence="2">The sequence shown here is derived from an EMBL/GenBank/DDBJ whole genome shotgun (WGS) entry which is preliminary data.</text>
</comment>
<name>A0A1R1SDK7_9ACTN</name>
<organism evidence="2 3">
    <name type="scientific">Streptomyces sparsogenes DSM 40356</name>
    <dbReference type="NCBI Taxonomy" id="1331668"/>
    <lineage>
        <taxon>Bacteria</taxon>
        <taxon>Bacillati</taxon>
        <taxon>Actinomycetota</taxon>
        <taxon>Actinomycetes</taxon>
        <taxon>Kitasatosporales</taxon>
        <taxon>Streptomycetaceae</taxon>
        <taxon>Streptomyces</taxon>
    </lineage>
</organism>
<dbReference type="EMBL" id="ASQP01000345">
    <property type="protein sequence ID" value="OMI36288.1"/>
    <property type="molecule type" value="Genomic_DNA"/>
</dbReference>
<dbReference type="Gene3D" id="1.20.5.1700">
    <property type="match status" value="1"/>
</dbReference>
<dbReference type="Proteomes" id="UP000186168">
    <property type="component" value="Unassembled WGS sequence"/>
</dbReference>
<protein>
    <submittedName>
        <fullName evidence="2">Uncharacterized protein</fullName>
    </submittedName>
</protein>
<proteinExistence type="predicted"/>
<reference evidence="2 3" key="1">
    <citation type="submission" date="2013-05" db="EMBL/GenBank/DDBJ databases">
        <title>Genome sequence of Streptomyces sparsogenes DSM 40356.</title>
        <authorList>
            <person name="Coyne S."/>
            <person name="Seebeck F.P."/>
        </authorList>
    </citation>
    <scope>NUCLEOTIDE SEQUENCE [LARGE SCALE GENOMIC DNA]</scope>
    <source>
        <strain evidence="2 3">DSM 40356</strain>
    </source>
</reference>
<dbReference type="AlphaFoldDB" id="A0A1R1SDK7"/>
<accession>A0A1R1SDK7</accession>
<gene>
    <name evidence="2" type="ORF">SPAR_26906</name>
</gene>
<evidence type="ECO:0000313" key="2">
    <source>
        <dbReference type="EMBL" id="OMI36288.1"/>
    </source>
</evidence>
<sequence length="187" mass="21090">MGDIVRDLLGTVQDLRKTLDKQLQEWKVEHAWVKKAIAGLNTEANLLKGEANVASYSFKLAGKDFNLQEFLTERRAERETQQTINGIKSSIAELKQRLDHLHGFVRQGVVRPLNELHGQVRELSSRINRAADQAARANHRLDALSRQVSRTAPQQQAHIGNTRSFSETAERINHLEARIDSLARALG</sequence>
<feature type="coiled-coil region" evidence="1">
    <location>
        <begin position="113"/>
        <end position="185"/>
    </location>
</feature>
<keyword evidence="3" id="KW-1185">Reference proteome</keyword>
<dbReference type="STRING" id="67365.GCA_001704635_03148"/>
<dbReference type="GeneID" id="96747744"/>
<evidence type="ECO:0000313" key="3">
    <source>
        <dbReference type="Proteomes" id="UP000186168"/>
    </source>
</evidence>
<dbReference type="RefSeq" id="WP_065967668.1">
    <property type="nucleotide sequence ID" value="NZ_ASQP01000345.1"/>
</dbReference>